<dbReference type="Pfam" id="PF18624">
    <property type="entry name" value="CdiI_4"/>
    <property type="match status" value="1"/>
</dbReference>
<name>A0A509JDA6_PSEAI</name>
<organism evidence="2 3">
    <name type="scientific">Pseudomonas aeruginosa</name>
    <dbReference type="NCBI Taxonomy" id="287"/>
    <lineage>
        <taxon>Bacteria</taxon>
        <taxon>Pseudomonadati</taxon>
        <taxon>Pseudomonadota</taxon>
        <taxon>Gammaproteobacteria</taxon>
        <taxon>Pseudomonadales</taxon>
        <taxon>Pseudomonadaceae</taxon>
        <taxon>Pseudomonas</taxon>
    </lineage>
</organism>
<dbReference type="EMBL" id="WOAD01000043">
    <property type="protein sequence ID" value="MUI39123.1"/>
    <property type="molecule type" value="Genomic_DNA"/>
</dbReference>
<evidence type="ECO:0000259" key="1">
    <source>
        <dbReference type="Pfam" id="PF18624"/>
    </source>
</evidence>
<dbReference type="CDD" id="cd20688">
    <property type="entry name" value="CdiI_Ecoli_Nm-like"/>
    <property type="match status" value="1"/>
</dbReference>
<dbReference type="Proteomes" id="UP000433532">
    <property type="component" value="Unassembled WGS sequence"/>
</dbReference>
<protein>
    <submittedName>
        <fullName evidence="2">Ribonuclease toxin immunity protein CdiI</fullName>
    </submittedName>
</protein>
<dbReference type="NCBIfam" id="NF033826">
    <property type="entry name" value="immun_CdiI"/>
    <property type="match status" value="1"/>
</dbReference>
<sequence>MNELFGQPYNEADPCWVVMCYMDIMYSDGRFIRAIECIVNRWGYSTDGAYCNFPDENSPFDEEHFEGVEFSYGYPPKDEDAIVVSEAVCSKFIRLACEKYLQRHPEDTEKVKELLDKLSFWP</sequence>
<dbReference type="InterPro" id="IPR041256">
    <property type="entry name" value="CdiI_4"/>
</dbReference>
<dbReference type="RefSeq" id="WP_031300234.1">
    <property type="nucleotide sequence ID" value="NZ_CAADKN010000748.1"/>
</dbReference>
<evidence type="ECO:0000313" key="2">
    <source>
        <dbReference type="EMBL" id="MUI39123.1"/>
    </source>
</evidence>
<gene>
    <name evidence="2" type="primary">cdiI</name>
    <name evidence="2" type="ORF">GNQ48_29405</name>
</gene>
<evidence type="ECO:0000313" key="3">
    <source>
        <dbReference type="Proteomes" id="UP000433532"/>
    </source>
</evidence>
<accession>A0A509JDA6</accession>
<comment type="caution">
    <text evidence="2">The sequence shown here is derived from an EMBL/GenBank/DDBJ whole genome shotgun (WGS) entry which is preliminary data.</text>
</comment>
<feature type="domain" description="CDI immunity protein" evidence="1">
    <location>
        <begin position="16"/>
        <end position="115"/>
    </location>
</feature>
<proteinExistence type="predicted"/>
<dbReference type="AlphaFoldDB" id="A0A509JDA6"/>
<reference evidence="2 3" key="1">
    <citation type="submission" date="2019-11" db="EMBL/GenBank/DDBJ databases">
        <title>Genomes of ocular Pseudomonas aeruginosa isolates.</title>
        <authorList>
            <person name="Khan M."/>
            <person name="Rice S.A."/>
            <person name="Willcox M.D.P."/>
            <person name="Stapleton F."/>
        </authorList>
    </citation>
    <scope>NUCLEOTIDE SEQUENCE [LARGE SCALE GENOMIC DNA]</scope>
    <source>
        <strain evidence="2 3">PA221</strain>
    </source>
</reference>